<keyword evidence="1" id="KW-0547">Nucleotide-binding</keyword>
<dbReference type="SMART" id="SM00177">
    <property type="entry name" value="ARF"/>
    <property type="match status" value="1"/>
</dbReference>
<dbReference type="InterPro" id="IPR005225">
    <property type="entry name" value="Small_GTP-bd"/>
</dbReference>
<dbReference type="InterPro" id="IPR024156">
    <property type="entry name" value="Small_GTPase_ARF"/>
</dbReference>
<dbReference type="GO" id="GO:0005525">
    <property type="term" value="F:GTP binding"/>
    <property type="evidence" value="ECO:0007669"/>
    <property type="project" value="UniProtKB-KW"/>
</dbReference>
<feature type="non-terminal residue" evidence="3">
    <location>
        <position position="231"/>
    </location>
</feature>
<dbReference type="PRINTS" id="PR00449">
    <property type="entry name" value="RASTRNSFRMNG"/>
</dbReference>
<comment type="caution">
    <text evidence="3">The sequence shown here is derived from an EMBL/GenBank/DDBJ whole genome shotgun (WGS) entry which is preliminary data.</text>
</comment>
<evidence type="ECO:0000256" key="2">
    <source>
        <dbReference type="ARBA" id="ARBA00023134"/>
    </source>
</evidence>
<evidence type="ECO:0008006" key="4">
    <source>
        <dbReference type="Google" id="ProtNLM"/>
    </source>
</evidence>
<organism evidence="3">
    <name type="scientific">marine sediment metagenome</name>
    <dbReference type="NCBI Taxonomy" id="412755"/>
    <lineage>
        <taxon>unclassified sequences</taxon>
        <taxon>metagenomes</taxon>
        <taxon>ecological metagenomes</taxon>
    </lineage>
</organism>
<keyword evidence="2" id="KW-0342">GTP-binding</keyword>
<name>X1SW89_9ZZZZ</name>
<dbReference type="PANTHER" id="PTHR11711">
    <property type="entry name" value="ADP RIBOSYLATION FACTOR-RELATED"/>
    <property type="match status" value="1"/>
</dbReference>
<dbReference type="SMART" id="SM00175">
    <property type="entry name" value="RAB"/>
    <property type="match status" value="1"/>
</dbReference>
<dbReference type="AlphaFoldDB" id="X1SW89"/>
<dbReference type="PROSITE" id="PS51417">
    <property type="entry name" value="ARF"/>
    <property type="match status" value="1"/>
</dbReference>
<dbReference type="Pfam" id="PF00025">
    <property type="entry name" value="Arf"/>
    <property type="match status" value="1"/>
</dbReference>
<gene>
    <name evidence="3" type="ORF">S12H4_29413</name>
</gene>
<reference evidence="3" key="1">
    <citation type="journal article" date="2014" name="Front. Microbiol.">
        <title>High frequency of phylogenetically diverse reductive dehalogenase-homologous genes in deep subseafloor sedimentary metagenomes.</title>
        <authorList>
            <person name="Kawai M."/>
            <person name="Futagami T."/>
            <person name="Toyoda A."/>
            <person name="Takaki Y."/>
            <person name="Nishi S."/>
            <person name="Hori S."/>
            <person name="Arai W."/>
            <person name="Tsubouchi T."/>
            <person name="Morono Y."/>
            <person name="Uchiyama I."/>
            <person name="Ito T."/>
            <person name="Fujiyama A."/>
            <person name="Inagaki F."/>
            <person name="Takami H."/>
        </authorList>
    </citation>
    <scope>NUCLEOTIDE SEQUENCE</scope>
    <source>
        <strain evidence="3">Expedition CK06-06</strain>
    </source>
</reference>
<dbReference type="GO" id="GO:0003924">
    <property type="term" value="F:GTPase activity"/>
    <property type="evidence" value="ECO:0007669"/>
    <property type="project" value="InterPro"/>
</dbReference>
<protein>
    <recommendedName>
        <fullName evidence="4">G domain-containing protein</fullName>
    </recommendedName>
</protein>
<dbReference type="InterPro" id="IPR027417">
    <property type="entry name" value="P-loop_NTPase"/>
</dbReference>
<dbReference type="PROSITE" id="PS51419">
    <property type="entry name" value="RAB"/>
    <property type="match status" value="1"/>
</dbReference>
<dbReference type="SUPFAM" id="SSF52540">
    <property type="entry name" value="P-loop containing nucleoside triphosphate hydrolases"/>
    <property type="match status" value="1"/>
</dbReference>
<accession>X1SW89</accession>
<evidence type="ECO:0000313" key="3">
    <source>
        <dbReference type="EMBL" id="GAI97228.1"/>
    </source>
</evidence>
<dbReference type="SMART" id="SM00178">
    <property type="entry name" value="SAR"/>
    <property type="match status" value="1"/>
</dbReference>
<dbReference type="EMBL" id="BARW01016964">
    <property type="protein sequence ID" value="GAI97228.1"/>
    <property type="molecule type" value="Genomic_DNA"/>
</dbReference>
<dbReference type="NCBIfam" id="TIGR00231">
    <property type="entry name" value="small_GTP"/>
    <property type="match status" value="1"/>
</dbReference>
<dbReference type="Gene3D" id="3.40.50.300">
    <property type="entry name" value="P-loop containing nucleotide triphosphate hydrolases"/>
    <property type="match status" value="1"/>
</dbReference>
<evidence type="ECO:0000256" key="1">
    <source>
        <dbReference type="ARBA" id="ARBA00022741"/>
    </source>
</evidence>
<sequence length="231" mass="26117">MSSSNSKKAISLGKRGIPLVIAGLPQAGKTTFVQRLLTGKFKKTSATMGVNFETVKIEGIKFDIFDLGGHQTFRDTIWTNYIKMAYGFIFIIDSSDTNNFSLAKKEFWRCVDLKEEDEEFLILFICNKSDLTESESLETIINELELYKLSEKINASYYFIKTSMKNGENVKESLNWLQNNTQKIASNKRITPLMFSLTETNGLPIIELDRIGLKEDPSLISGFLSAINSFS</sequence>
<proteinExistence type="predicted"/>
<dbReference type="InterPro" id="IPR006689">
    <property type="entry name" value="Small_GTPase_ARF/SAR"/>
</dbReference>